<evidence type="ECO:0000313" key="2">
    <source>
        <dbReference type="Proteomes" id="UP000515561"/>
    </source>
</evidence>
<proteinExistence type="predicted"/>
<dbReference type="AlphaFoldDB" id="A0A6S6QYX0"/>
<protein>
    <submittedName>
        <fullName evidence="1">Uncharacterized protein</fullName>
    </submittedName>
</protein>
<gene>
    <name evidence="1" type="ORF">acsn021_01840</name>
</gene>
<sequence length="342" mass="37114">MGESMDFSASGGTVTALTLGYEFNLLGSLTTLSGKKYQEFEEIDDALIEKEKPKEEKFSLGKVLGFAAAGLAIVAVAAVTVAYAASVVVSGGATLAAAPSLVPAIMGFGTFAVGSMYVLNKASQDINAKHNSSLNDYIFEAVVGSARGMISTAIFTYMAPATLINVFGAGFISGNLGSAYEQLMRKGCIEPFQALKEGILEGAFASLLYGAGKFIGGIINKLSSAFKKIPKQPSLSTTGNINNSNTRPNQVHHFASNKNSKYTKQFESIVKKYGLKLDEIWNKELMPHQGRHPNAYHDWILEQLQEIDQIANGNKDIFLELFENVKNIVRDNPDMLRKIFWK</sequence>
<name>A0A6S6QYX0_9FIRM</name>
<dbReference type="Pfam" id="PF14412">
    <property type="entry name" value="AHH"/>
    <property type="match status" value="1"/>
</dbReference>
<evidence type="ECO:0000313" key="1">
    <source>
        <dbReference type="EMBL" id="BCJ92615.1"/>
    </source>
</evidence>
<keyword evidence="2" id="KW-1185">Reference proteome</keyword>
<dbReference type="KEGG" id="acel:acsn021_01840"/>
<dbReference type="EMBL" id="AP023367">
    <property type="protein sequence ID" value="BCJ92615.1"/>
    <property type="molecule type" value="Genomic_DNA"/>
</dbReference>
<dbReference type="RefSeq" id="WP_243167984.1">
    <property type="nucleotide sequence ID" value="NZ_AP023367.1"/>
</dbReference>
<dbReference type="InterPro" id="IPR032871">
    <property type="entry name" value="AHH_dom_containing"/>
</dbReference>
<organism evidence="1 2">
    <name type="scientific">Anaerocolumna cellulosilytica</name>
    <dbReference type="NCBI Taxonomy" id="433286"/>
    <lineage>
        <taxon>Bacteria</taxon>
        <taxon>Bacillati</taxon>
        <taxon>Bacillota</taxon>
        <taxon>Clostridia</taxon>
        <taxon>Lachnospirales</taxon>
        <taxon>Lachnospiraceae</taxon>
        <taxon>Anaerocolumna</taxon>
    </lineage>
</organism>
<reference evidence="1 2" key="1">
    <citation type="journal article" date="2016" name="Int. J. Syst. Evol. Microbiol.">
        <title>Descriptions of Anaerotaenia torta gen. nov., sp. nov. and Anaerocolumna cellulosilytica gen. nov., sp. nov. isolated from a methanogenic reactor of cattle waste.</title>
        <authorList>
            <person name="Uek A."/>
            <person name="Ohtaki Y."/>
            <person name="Kaku N."/>
            <person name="Ueki K."/>
        </authorList>
    </citation>
    <scope>NUCLEOTIDE SEQUENCE [LARGE SCALE GENOMIC DNA]</scope>
    <source>
        <strain evidence="1 2">SN021</strain>
    </source>
</reference>
<dbReference type="Proteomes" id="UP000515561">
    <property type="component" value="Chromosome"/>
</dbReference>
<accession>A0A6S6QYX0</accession>